<dbReference type="InterPro" id="IPR005467">
    <property type="entry name" value="His_kinase_dom"/>
</dbReference>
<organism evidence="9 10">
    <name type="scientific">Candidatus Desulfacyla euxinica</name>
    <dbReference type="NCBI Taxonomy" id="2841693"/>
    <lineage>
        <taxon>Bacteria</taxon>
        <taxon>Deltaproteobacteria</taxon>
        <taxon>Candidatus Desulfacyla</taxon>
    </lineage>
</organism>
<dbReference type="GO" id="GO:0005524">
    <property type="term" value="F:ATP binding"/>
    <property type="evidence" value="ECO:0007669"/>
    <property type="project" value="UniProtKB-KW"/>
</dbReference>
<keyword evidence="1" id="KW-0597">Phosphoprotein</keyword>
<proteinExistence type="predicted"/>
<protein>
    <submittedName>
        <fullName evidence="9">Sensor histidine kinase</fullName>
    </submittedName>
</protein>
<dbReference type="EMBL" id="JACNJD010000334">
    <property type="protein sequence ID" value="MBC8178983.1"/>
    <property type="molecule type" value="Genomic_DNA"/>
</dbReference>
<dbReference type="GO" id="GO:0000160">
    <property type="term" value="P:phosphorelay signal transduction system"/>
    <property type="evidence" value="ECO:0007669"/>
    <property type="project" value="UniProtKB-KW"/>
</dbReference>
<feature type="coiled-coil region" evidence="7">
    <location>
        <begin position="322"/>
        <end position="377"/>
    </location>
</feature>
<evidence type="ECO:0000256" key="1">
    <source>
        <dbReference type="ARBA" id="ARBA00022553"/>
    </source>
</evidence>
<dbReference type="InterPro" id="IPR036890">
    <property type="entry name" value="HATPase_C_sf"/>
</dbReference>
<name>A0A8J6N301_9DELT</name>
<keyword evidence="5" id="KW-0067">ATP-binding</keyword>
<evidence type="ECO:0000256" key="2">
    <source>
        <dbReference type="ARBA" id="ARBA00022679"/>
    </source>
</evidence>
<dbReference type="SMART" id="SM00387">
    <property type="entry name" value="HATPase_c"/>
    <property type="match status" value="1"/>
</dbReference>
<keyword evidence="3" id="KW-0547">Nucleotide-binding</keyword>
<keyword evidence="6" id="KW-0902">Two-component regulatory system</keyword>
<dbReference type="PANTHER" id="PTHR43065">
    <property type="entry name" value="SENSOR HISTIDINE KINASE"/>
    <property type="match status" value="1"/>
</dbReference>
<dbReference type="InterPro" id="IPR003594">
    <property type="entry name" value="HATPase_dom"/>
</dbReference>
<evidence type="ECO:0000313" key="10">
    <source>
        <dbReference type="Proteomes" id="UP000650524"/>
    </source>
</evidence>
<accession>A0A8J6N301</accession>
<evidence type="ECO:0000256" key="4">
    <source>
        <dbReference type="ARBA" id="ARBA00022777"/>
    </source>
</evidence>
<dbReference type="CDD" id="cd00075">
    <property type="entry name" value="HATPase"/>
    <property type="match status" value="1"/>
</dbReference>
<dbReference type="Pfam" id="PF02518">
    <property type="entry name" value="HATPase_c"/>
    <property type="match status" value="1"/>
</dbReference>
<gene>
    <name evidence="9" type="ORF">H8E19_16385</name>
</gene>
<evidence type="ECO:0000313" key="9">
    <source>
        <dbReference type="EMBL" id="MBC8178983.1"/>
    </source>
</evidence>
<dbReference type="SUPFAM" id="SSF55874">
    <property type="entry name" value="ATPase domain of HSP90 chaperone/DNA topoisomerase II/histidine kinase"/>
    <property type="match status" value="1"/>
</dbReference>
<evidence type="ECO:0000259" key="8">
    <source>
        <dbReference type="PROSITE" id="PS50109"/>
    </source>
</evidence>
<dbReference type="Proteomes" id="UP000650524">
    <property type="component" value="Unassembled WGS sequence"/>
</dbReference>
<dbReference type="Gene3D" id="3.30.565.10">
    <property type="entry name" value="Histidine kinase-like ATPase, C-terminal domain"/>
    <property type="match status" value="1"/>
</dbReference>
<evidence type="ECO:0000256" key="7">
    <source>
        <dbReference type="SAM" id="Coils"/>
    </source>
</evidence>
<feature type="domain" description="Histidine kinase" evidence="8">
    <location>
        <begin position="537"/>
        <end position="645"/>
    </location>
</feature>
<dbReference type="PANTHER" id="PTHR43065:SF10">
    <property type="entry name" value="PEROXIDE STRESS-ACTIVATED HISTIDINE KINASE MAK3"/>
    <property type="match status" value="1"/>
</dbReference>
<comment type="caution">
    <text evidence="9">The sequence shown here is derived from an EMBL/GenBank/DDBJ whole genome shotgun (WGS) entry which is preliminary data.</text>
</comment>
<dbReference type="PROSITE" id="PS50109">
    <property type="entry name" value="HIS_KIN"/>
    <property type="match status" value="1"/>
</dbReference>
<reference evidence="9 10" key="1">
    <citation type="submission" date="2020-08" db="EMBL/GenBank/DDBJ databases">
        <title>Bridging the membrane lipid divide: bacteria of the FCB group superphylum have the potential to synthesize archaeal ether lipids.</title>
        <authorList>
            <person name="Villanueva L."/>
            <person name="Von Meijenfeldt F.A.B."/>
            <person name="Westbye A.B."/>
            <person name="Yadav S."/>
            <person name="Hopmans E.C."/>
            <person name="Dutilh B.E."/>
            <person name="Sinninghe Damste J.S."/>
        </authorList>
    </citation>
    <scope>NUCLEOTIDE SEQUENCE [LARGE SCALE GENOMIC DNA]</scope>
    <source>
        <strain evidence="9">NIOZ-UU27</strain>
    </source>
</reference>
<keyword evidence="4 9" id="KW-0418">Kinase</keyword>
<evidence type="ECO:0000256" key="5">
    <source>
        <dbReference type="ARBA" id="ARBA00022840"/>
    </source>
</evidence>
<sequence length="648" mass="74731">MMTEKQFDKDVCGINFAVMFAYLDELGKDSSLICRRTGLSRNFLTSRREYVDLSVGTIIFDTVKEILDEKDPMVFFEIGKFSSRSSSLGILPDIVQFLGSVEESVRYIPRFNRKFSELFDMPVYNVKPNSAVTVINYKKRKYDGAWIFDQCAWNQGNIVGLPGFWDLPYMEIEEELCRFSLEEIIRDYSFMGHDFRYKNDRAALNGKEFAVPVAIGTEDFKRSNDKLDKLNPLGKKEEIHQVFTNKNYQVLDHHLHYERNDIPVGMLITRDTKISDMLTLREGQIFGAPYCRLNISWQGKKKISKSVMEFALERLSNSPTIIRALEEELDANINQKQDLITAQEGLKSAHHELKRYADNLEELVEERTIELRKTQEREQFLDQQLRIRDVLQTTEDVGAQILHENKNLLQPIGNILNRTTHLVRESKNVLGFLEQRPELKESGDGVDFEKLQYLVGSLESSLGTAELAYREIVGGYEDFRQVYNPREDGSNDIHRDLQASINLIIDRNYRSFIDVETHFGCDKVPKNYDSQQFNRGIFMNLLKNARDAIIEEKLRQAQGYRGNILVKTELVNKKTVVSVHDNGIGVPDGQEQTIFEKKYSTKESGTGLGLYTARFILDELSCGKIYCQKSDLAGYTTKMVVELELEKE</sequence>
<dbReference type="GO" id="GO:0016301">
    <property type="term" value="F:kinase activity"/>
    <property type="evidence" value="ECO:0007669"/>
    <property type="project" value="UniProtKB-KW"/>
</dbReference>
<keyword evidence="2" id="KW-0808">Transferase</keyword>
<evidence type="ECO:0000256" key="3">
    <source>
        <dbReference type="ARBA" id="ARBA00022741"/>
    </source>
</evidence>
<evidence type="ECO:0000256" key="6">
    <source>
        <dbReference type="ARBA" id="ARBA00023012"/>
    </source>
</evidence>
<dbReference type="AlphaFoldDB" id="A0A8J6N301"/>
<keyword evidence="7" id="KW-0175">Coiled coil</keyword>